<dbReference type="CDD" id="cd00082">
    <property type="entry name" value="HisKA"/>
    <property type="match status" value="1"/>
</dbReference>
<evidence type="ECO:0000256" key="6">
    <source>
        <dbReference type="ARBA" id="ARBA00022692"/>
    </source>
</evidence>
<dbReference type="AlphaFoldDB" id="A0A1I4S3A3"/>
<keyword evidence="7 13" id="KW-0418">Kinase</keyword>
<evidence type="ECO:0000313" key="14">
    <source>
        <dbReference type="Proteomes" id="UP000199339"/>
    </source>
</evidence>
<dbReference type="GO" id="GO:0016020">
    <property type="term" value="C:membrane"/>
    <property type="evidence" value="ECO:0007669"/>
    <property type="project" value="UniProtKB-SubCell"/>
</dbReference>
<dbReference type="OrthoDB" id="6735159at2"/>
<evidence type="ECO:0000256" key="2">
    <source>
        <dbReference type="ARBA" id="ARBA00004370"/>
    </source>
</evidence>
<dbReference type="Pfam" id="PF02518">
    <property type="entry name" value="HATPase_c"/>
    <property type="match status" value="1"/>
</dbReference>
<protein>
    <recommendedName>
        <fullName evidence="3">histidine kinase</fullName>
        <ecNumber evidence="3">2.7.13.3</ecNumber>
    </recommendedName>
</protein>
<dbReference type="SUPFAM" id="SSF47384">
    <property type="entry name" value="Homodimeric domain of signal transducing histidine kinase"/>
    <property type="match status" value="1"/>
</dbReference>
<dbReference type="PROSITE" id="PS50109">
    <property type="entry name" value="HIS_KIN"/>
    <property type="match status" value="1"/>
</dbReference>
<proteinExistence type="predicted"/>
<keyword evidence="14" id="KW-1185">Reference proteome</keyword>
<dbReference type="GO" id="GO:0000155">
    <property type="term" value="F:phosphorelay sensor kinase activity"/>
    <property type="evidence" value="ECO:0007669"/>
    <property type="project" value="InterPro"/>
</dbReference>
<dbReference type="InterPro" id="IPR003661">
    <property type="entry name" value="HisK_dim/P_dom"/>
</dbReference>
<organism evidence="13 14">
    <name type="scientific">Marinobacter pelagius</name>
    <dbReference type="NCBI Taxonomy" id="379482"/>
    <lineage>
        <taxon>Bacteria</taxon>
        <taxon>Pseudomonadati</taxon>
        <taxon>Pseudomonadota</taxon>
        <taxon>Gammaproteobacteria</taxon>
        <taxon>Pseudomonadales</taxon>
        <taxon>Marinobacteraceae</taxon>
        <taxon>Marinobacter</taxon>
    </lineage>
</organism>
<comment type="catalytic activity">
    <reaction evidence="1">
        <text>ATP + protein L-histidine = ADP + protein N-phospho-L-histidine.</text>
        <dbReference type="EC" id="2.7.13.3"/>
    </reaction>
</comment>
<keyword evidence="4" id="KW-0597">Phosphoprotein</keyword>
<dbReference type="InterPro" id="IPR003594">
    <property type="entry name" value="HATPase_dom"/>
</dbReference>
<dbReference type="SMART" id="SM00388">
    <property type="entry name" value="HisKA"/>
    <property type="match status" value="1"/>
</dbReference>
<sequence length="673" mass="74650">MSLKRQLLVASLLMLLIPWAGLKFVLELDTALRDQAIRQLDSRAEQLAELAGDRLLGEPAIPAETPVIYVPPLSQPFTPDGYGSEWPGYDDTAASQPWQGTGTDDGLQLQWQATSNGQYLYLLIRLSGRQSRFFSPAAPEQPHDYLKIWLQAPATAVDQSPARQAWLIRPSAPGELYGQTDTKEPRPDYRVKGAWQEHGEGWQLELQLPQPPGNSRLGFSAHRDGDTQLATSLEPLPVLVGPRPELERRLEQQLDPGQQVRIVEPADWVIAEARNPGTDTSPEFDSLSPVQVLEQISLNVLRYLIQLYQPEPGLLPDQARQLDASSLPEQGLFRHPDDSRWLLVTKPVFGDRSLLLEQSLDQLLTLSGSTLGSVIARSTLIIVALTLVLLGYASWLSWRIARLQRLVSATVDEDGRITGTLPAAASRDELGQLQAHFAQMVERLHGYNRYLESFSRRLSHELKTPVAIVRSSLENLAHAQSEAERQQYLERASTATERLRQILHGMSEAARLEQSFDQADREPFDLAEVAAGATAAYQSLDSTHEIRYLGPEQGCNLTGSPEHMVQLLDKLVDNARDFTPEHGLIEVALAQHPEYLELSVFNEGSALPEDGSADIFGAFVSHREGSGEGHLGQGLLIVRLIAEYHGGRVEAANETHGRIDGVRFRVIIPVKPR</sequence>
<dbReference type="Gene3D" id="3.30.565.10">
    <property type="entry name" value="Histidine kinase-like ATPase, C-terminal domain"/>
    <property type="match status" value="1"/>
</dbReference>
<dbReference type="SUPFAM" id="SSF55874">
    <property type="entry name" value="ATPase domain of HSP90 chaperone/DNA topoisomerase II/histidine kinase"/>
    <property type="match status" value="1"/>
</dbReference>
<dbReference type="SUPFAM" id="SSF49344">
    <property type="entry name" value="CBD9-like"/>
    <property type="match status" value="1"/>
</dbReference>
<evidence type="ECO:0000259" key="12">
    <source>
        <dbReference type="PROSITE" id="PS50885"/>
    </source>
</evidence>
<dbReference type="Gene3D" id="6.10.340.10">
    <property type="match status" value="1"/>
</dbReference>
<dbReference type="SMART" id="SM00387">
    <property type="entry name" value="HATPase_c"/>
    <property type="match status" value="1"/>
</dbReference>
<feature type="domain" description="Histidine kinase" evidence="11">
    <location>
        <begin position="457"/>
        <end position="672"/>
    </location>
</feature>
<evidence type="ECO:0000256" key="8">
    <source>
        <dbReference type="ARBA" id="ARBA00022989"/>
    </source>
</evidence>
<gene>
    <name evidence="13" type="ORF">SAMN04487961_0800</name>
</gene>
<reference evidence="14" key="1">
    <citation type="submission" date="2016-10" db="EMBL/GenBank/DDBJ databases">
        <authorList>
            <person name="Varghese N."/>
            <person name="Submissions S."/>
        </authorList>
    </citation>
    <scope>NUCLEOTIDE SEQUENCE [LARGE SCALE GENOMIC DNA]</scope>
    <source>
        <strain evidence="14">CGMCC 1.6775</strain>
    </source>
</reference>
<evidence type="ECO:0000256" key="10">
    <source>
        <dbReference type="SAM" id="Phobius"/>
    </source>
</evidence>
<dbReference type="EC" id="2.7.13.3" evidence="3"/>
<feature type="transmembrane region" description="Helical" evidence="10">
    <location>
        <begin position="374"/>
        <end position="395"/>
    </location>
</feature>
<dbReference type="PANTHER" id="PTHR45436:SF5">
    <property type="entry name" value="SENSOR HISTIDINE KINASE TRCS"/>
    <property type="match status" value="1"/>
</dbReference>
<keyword evidence="5" id="KW-0808">Transferase</keyword>
<dbReference type="Pfam" id="PF00512">
    <property type="entry name" value="HisKA"/>
    <property type="match status" value="1"/>
</dbReference>
<comment type="subcellular location">
    <subcellularLocation>
        <location evidence="2">Membrane</location>
    </subcellularLocation>
</comment>
<evidence type="ECO:0000259" key="11">
    <source>
        <dbReference type="PROSITE" id="PS50109"/>
    </source>
</evidence>
<dbReference type="RefSeq" id="WP_091998951.1">
    <property type="nucleotide sequence ID" value="NZ_FOUR01000001.1"/>
</dbReference>
<keyword evidence="6 10" id="KW-0812">Transmembrane</keyword>
<keyword evidence="9" id="KW-0902">Two-component regulatory system</keyword>
<dbReference type="Proteomes" id="UP000199339">
    <property type="component" value="Unassembled WGS sequence"/>
</dbReference>
<evidence type="ECO:0000256" key="9">
    <source>
        <dbReference type="ARBA" id="ARBA00023012"/>
    </source>
</evidence>
<dbReference type="SMART" id="SM00304">
    <property type="entry name" value="HAMP"/>
    <property type="match status" value="1"/>
</dbReference>
<dbReference type="InterPro" id="IPR036097">
    <property type="entry name" value="HisK_dim/P_sf"/>
</dbReference>
<dbReference type="InterPro" id="IPR005467">
    <property type="entry name" value="His_kinase_dom"/>
</dbReference>
<dbReference type="EMBL" id="FOUR01000001">
    <property type="protein sequence ID" value="SFM58760.1"/>
    <property type="molecule type" value="Genomic_DNA"/>
</dbReference>
<feature type="domain" description="HAMP" evidence="12">
    <location>
        <begin position="394"/>
        <end position="449"/>
    </location>
</feature>
<evidence type="ECO:0000256" key="1">
    <source>
        <dbReference type="ARBA" id="ARBA00000085"/>
    </source>
</evidence>
<dbReference type="Pfam" id="PF00672">
    <property type="entry name" value="HAMP"/>
    <property type="match status" value="1"/>
</dbReference>
<accession>A0A1I4S3A3</accession>
<keyword evidence="10" id="KW-0472">Membrane</keyword>
<dbReference type="PROSITE" id="PS50885">
    <property type="entry name" value="HAMP"/>
    <property type="match status" value="1"/>
</dbReference>
<name>A0A1I4S3A3_9GAMM</name>
<evidence type="ECO:0000313" key="13">
    <source>
        <dbReference type="EMBL" id="SFM58760.1"/>
    </source>
</evidence>
<evidence type="ECO:0000256" key="4">
    <source>
        <dbReference type="ARBA" id="ARBA00022553"/>
    </source>
</evidence>
<dbReference type="InterPro" id="IPR050428">
    <property type="entry name" value="TCS_sensor_his_kinase"/>
</dbReference>
<dbReference type="PANTHER" id="PTHR45436">
    <property type="entry name" value="SENSOR HISTIDINE KINASE YKOH"/>
    <property type="match status" value="1"/>
</dbReference>
<dbReference type="CDD" id="cd06225">
    <property type="entry name" value="HAMP"/>
    <property type="match status" value="1"/>
</dbReference>
<dbReference type="InterPro" id="IPR036890">
    <property type="entry name" value="HATPase_C_sf"/>
</dbReference>
<keyword evidence="8 10" id="KW-1133">Transmembrane helix</keyword>
<dbReference type="InterPro" id="IPR003660">
    <property type="entry name" value="HAMP_dom"/>
</dbReference>
<evidence type="ECO:0000256" key="3">
    <source>
        <dbReference type="ARBA" id="ARBA00012438"/>
    </source>
</evidence>
<dbReference type="Gene3D" id="1.10.287.130">
    <property type="match status" value="1"/>
</dbReference>
<evidence type="ECO:0000256" key="7">
    <source>
        <dbReference type="ARBA" id="ARBA00022777"/>
    </source>
</evidence>
<evidence type="ECO:0000256" key="5">
    <source>
        <dbReference type="ARBA" id="ARBA00022679"/>
    </source>
</evidence>